<gene>
    <name evidence="2" type="ORF">V2J18_22245</name>
</gene>
<dbReference type="InterPro" id="IPR046511">
    <property type="entry name" value="DUF6689"/>
</dbReference>
<feature type="chain" id="PRO_5045098194" evidence="1">
    <location>
        <begin position="26"/>
        <end position="279"/>
    </location>
</feature>
<accession>A0ABU8D8Q1</accession>
<evidence type="ECO:0000313" key="2">
    <source>
        <dbReference type="EMBL" id="MEI2457383.1"/>
    </source>
</evidence>
<organism evidence="2 3">
    <name type="scientific">Lysobacter firmicutimachus</name>
    <dbReference type="NCBI Taxonomy" id="1792846"/>
    <lineage>
        <taxon>Bacteria</taxon>
        <taxon>Pseudomonadati</taxon>
        <taxon>Pseudomonadota</taxon>
        <taxon>Gammaproteobacteria</taxon>
        <taxon>Lysobacterales</taxon>
        <taxon>Lysobacteraceae</taxon>
        <taxon>Lysobacter</taxon>
    </lineage>
</organism>
<keyword evidence="3" id="KW-1185">Reference proteome</keyword>
<reference evidence="2 3" key="1">
    <citation type="submission" date="2024-02" db="EMBL/GenBank/DDBJ databases">
        <title>Lysobacter Genome Sequencing and Mining.</title>
        <authorList>
            <person name="Bierman J."/>
            <person name="Walker M.C."/>
        </authorList>
    </citation>
    <scope>NUCLEOTIDE SEQUENCE [LARGE SCALE GENOMIC DNA]</scope>
    <source>
        <strain evidence="2 3">PB6250</strain>
    </source>
</reference>
<name>A0ABU8D8Q1_9GAMM</name>
<feature type="signal peptide" evidence="1">
    <location>
        <begin position="1"/>
        <end position="25"/>
    </location>
</feature>
<proteinExistence type="predicted"/>
<comment type="caution">
    <text evidence="2">The sequence shown here is derived from an EMBL/GenBank/DDBJ whole genome shotgun (WGS) entry which is preliminary data.</text>
</comment>
<evidence type="ECO:0000313" key="3">
    <source>
        <dbReference type="Proteomes" id="UP001387215"/>
    </source>
</evidence>
<dbReference type="Pfam" id="PF20396">
    <property type="entry name" value="DUF6689"/>
    <property type="match status" value="1"/>
</dbReference>
<keyword evidence="1" id="KW-0732">Signal</keyword>
<dbReference type="RefSeq" id="WP_336132933.1">
    <property type="nucleotide sequence ID" value="NZ_JBANDL010000002.1"/>
</dbReference>
<sequence>MAKPTLAWKLFAAATMWLAWTLAPAQSLPVSVSVSGDTATVTVGSGSVPLADLTLSFDDASGLSASSLGISAQLVSLTDTALLARLPNLSLTQLDPAFPLLITIEPPALGGLSFHRSVRVEVHTHALSYSPGSSLRLFKAPLGGAFRDITDEVAPGSVRARGTTGGFSQFLVLPDLRGTDAVVAQKIAWLRARIDLLPASEQAAFDLLLDEAETAVAAEDYADAIAALDDFRSRATTRAGLYLGDRWRAARDLDNHAGELIAGAATLKFSVAYLRDFGP</sequence>
<dbReference type="Proteomes" id="UP001387215">
    <property type="component" value="Unassembled WGS sequence"/>
</dbReference>
<protein>
    <submittedName>
        <fullName evidence="2">DUF6689 family protein</fullName>
    </submittedName>
</protein>
<evidence type="ECO:0000256" key="1">
    <source>
        <dbReference type="SAM" id="SignalP"/>
    </source>
</evidence>
<dbReference type="EMBL" id="JBANDL010000002">
    <property type="protein sequence ID" value="MEI2457383.1"/>
    <property type="molecule type" value="Genomic_DNA"/>
</dbReference>